<dbReference type="GO" id="GO:0016853">
    <property type="term" value="F:isomerase activity"/>
    <property type="evidence" value="ECO:0007669"/>
    <property type="project" value="UniProtKB-KW"/>
</dbReference>
<dbReference type="InterPro" id="IPR036527">
    <property type="entry name" value="SCP2_sterol-bd_dom_sf"/>
</dbReference>
<dbReference type="RefSeq" id="WP_344263651.1">
    <property type="nucleotide sequence ID" value="NZ_BAAAMJ010000038.1"/>
</dbReference>
<sequence>MSGAVRRKPRAYHPDRVRDALLAQVEFVRLAAHELDAAQRAKASGLPGWDVRTLIAHIAGQTDALPRKLAEPAPSATRPEVDLNRWVVSNSSVADELDEATRRDAGAREDQAAALDAAAEELEAVIETGIREDLLLPGRFGAMRALDFTVTRVVELVVHGDDLTRATGRPVRLDRQALAITVRVLADALAAKAPGSSTELRVPPFAAVQCLAGPRHTRGTPPNVVETDPVTWMRLATGRLAWRTATATGRLRASGERAGALAGELPVLS</sequence>
<dbReference type="Pfam" id="PF11716">
    <property type="entry name" value="MDMPI_N"/>
    <property type="match status" value="1"/>
</dbReference>
<evidence type="ECO:0000259" key="2">
    <source>
        <dbReference type="Pfam" id="PF17844"/>
    </source>
</evidence>
<dbReference type="NCBIfam" id="TIGR03083">
    <property type="entry name" value="maleylpyruvate isomerase family mycothiol-dependent enzyme"/>
    <property type="match status" value="1"/>
</dbReference>
<evidence type="ECO:0000313" key="3">
    <source>
        <dbReference type="EMBL" id="GAA1924702.1"/>
    </source>
</evidence>
<dbReference type="SUPFAM" id="SSF109854">
    <property type="entry name" value="DinB/YfiT-like putative metalloenzymes"/>
    <property type="match status" value="1"/>
</dbReference>
<proteinExistence type="predicted"/>
<evidence type="ECO:0000259" key="1">
    <source>
        <dbReference type="Pfam" id="PF11716"/>
    </source>
</evidence>
<feature type="domain" description="Mycothiol-dependent maleylpyruvate isomerase metal-binding" evidence="1">
    <location>
        <begin position="23"/>
        <end position="163"/>
    </location>
</feature>
<dbReference type="InterPro" id="IPR034660">
    <property type="entry name" value="DinB/YfiT-like"/>
</dbReference>
<gene>
    <name evidence="3" type="ORF">GCM10009716_36190</name>
</gene>
<keyword evidence="3" id="KW-0413">Isomerase</keyword>
<dbReference type="SUPFAM" id="SSF55718">
    <property type="entry name" value="SCP-like"/>
    <property type="match status" value="1"/>
</dbReference>
<dbReference type="Pfam" id="PF17844">
    <property type="entry name" value="SCP_3"/>
    <property type="match status" value="1"/>
</dbReference>
<dbReference type="EMBL" id="BAAAMJ010000038">
    <property type="protein sequence ID" value="GAA1924702.1"/>
    <property type="molecule type" value="Genomic_DNA"/>
</dbReference>
<dbReference type="Gene3D" id="3.30.1050.40">
    <property type="match status" value="1"/>
</dbReference>
<protein>
    <submittedName>
        <fullName evidence="3">Maleylpyruvate isomerase family mycothiol-dependent enzyme</fullName>
    </submittedName>
</protein>
<comment type="caution">
    <text evidence="3">The sequence shown here is derived from an EMBL/GenBank/DDBJ whole genome shotgun (WGS) entry which is preliminary data.</text>
</comment>
<feature type="domain" description="Bacterial SCP orthologue" evidence="2">
    <location>
        <begin position="174"/>
        <end position="267"/>
    </location>
</feature>
<accession>A0ABP5AX28</accession>
<keyword evidence="4" id="KW-1185">Reference proteome</keyword>
<dbReference type="InterPro" id="IPR041629">
    <property type="entry name" value="SCP_3"/>
</dbReference>
<reference evidence="4" key="1">
    <citation type="journal article" date="2019" name="Int. J. Syst. Evol. Microbiol.">
        <title>The Global Catalogue of Microorganisms (GCM) 10K type strain sequencing project: providing services to taxonomists for standard genome sequencing and annotation.</title>
        <authorList>
            <consortium name="The Broad Institute Genomics Platform"/>
            <consortium name="The Broad Institute Genome Sequencing Center for Infectious Disease"/>
            <person name="Wu L."/>
            <person name="Ma J."/>
        </authorList>
    </citation>
    <scope>NUCLEOTIDE SEQUENCE [LARGE SCALE GENOMIC DNA]</scope>
    <source>
        <strain evidence="4">JCM 13581</strain>
    </source>
</reference>
<dbReference type="InterPro" id="IPR017517">
    <property type="entry name" value="Maleyloyr_isom"/>
</dbReference>
<name>A0ABP5AX28_9ACTN</name>
<dbReference type="Proteomes" id="UP001501303">
    <property type="component" value="Unassembled WGS sequence"/>
</dbReference>
<dbReference type="InterPro" id="IPR024344">
    <property type="entry name" value="MDMPI_metal-binding"/>
</dbReference>
<organism evidence="3 4">
    <name type="scientific">Streptomyces sodiiphilus</name>
    <dbReference type="NCBI Taxonomy" id="226217"/>
    <lineage>
        <taxon>Bacteria</taxon>
        <taxon>Bacillati</taxon>
        <taxon>Actinomycetota</taxon>
        <taxon>Actinomycetes</taxon>
        <taxon>Kitasatosporales</taxon>
        <taxon>Streptomycetaceae</taxon>
        <taxon>Streptomyces</taxon>
    </lineage>
</organism>
<evidence type="ECO:0000313" key="4">
    <source>
        <dbReference type="Proteomes" id="UP001501303"/>
    </source>
</evidence>